<gene>
    <name evidence="4" type="ORF">AMSG_11964</name>
</gene>
<dbReference type="GeneID" id="25569879"/>
<dbReference type="InterPro" id="IPR051943">
    <property type="entry name" value="TRAFAC_Dynamin-like_GTPase"/>
</dbReference>
<evidence type="ECO:0000256" key="2">
    <source>
        <dbReference type="SAM" id="Phobius"/>
    </source>
</evidence>
<dbReference type="Pfam" id="PF00350">
    <property type="entry name" value="Dynamin_N"/>
    <property type="match status" value="1"/>
</dbReference>
<dbReference type="RefSeq" id="XP_013757121.1">
    <property type="nucleotide sequence ID" value="XM_013901667.1"/>
</dbReference>
<feature type="transmembrane region" description="Helical" evidence="2">
    <location>
        <begin position="594"/>
        <end position="616"/>
    </location>
</feature>
<evidence type="ECO:0000256" key="1">
    <source>
        <dbReference type="SAM" id="MobiDB-lite"/>
    </source>
</evidence>
<accession>A0A0L0DD81</accession>
<feature type="region of interest" description="Disordered" evidence="1">
    <location>
        <begin position="738"/>
        <end position="761"/>
    </location>
</feature>
<dbReference type="PANTHER" id="PTHR43681:SF1">
    <property type="entry name" value="SARCALUMENIN"/>
    <property type="match status" value="1"/>
</dbReference>
<keyword evidence="2" id="KW-1133">Transmembrane helix</keyword>
<keyword evidence="2" id="KW-0812">Transmembrane</keyword>
<feature type="compositionally biased region" description="Low complexity" evidence="1">
    <location>
        <begin position="740"/>
        <end position="760"/>
    </location>
</feature>
<feature type="compositionally biased region" description="Low complexity" evidence="1">
    <location>
        <begin position="84"/>
        <end position="96"/>
    </location>
</feature>
<feature type="domain" description="Dynamin N-terminal" evidence="3">
    <location>
        <begin position="782"/>
        <end position="826"/>
    </location>
</feature>
<dbReference type="EMBL" id="GL349460">
    <property type="protein sequence ID" value="KNC50165.1"/>
    <property type="molecule type" value="Genomic_DNA"/>
</dbReference>
<evidence type="ECO:0000259" key="3">
    <source>
        <dbReference type="Pfam" id="PF00350"/>
    </source>
</evidence>
<feature type="compositionally biased region" description="Acidic residues" evidence="1">
    <location>
        <begin position="520"/>
        <end position="532"/>
    </location>
</feature>
<dbReference type="Gene3D" id="3.40.50.300">
    <property type="entry name" value="P-loop containing nucleotide triphosphate hydrolases"/>
    <property type="match status" value="1"/>
</dbReference>
<dbReference type="eggNOG" id="KOG0448">
    <property type="taxonomic scope" value="Eukaryota"/>
</dbReference>
<dbReference type="STRING" id="461836.A0A0L0DD81"/>
<dbReference type="SUPFAM" id="SSF52540">
    <property type="entry name" value="P-loop containing nucleoside triphosphate hydrolases"/>
    <property type="match status" value="1"/>
</dbReference>
<sequence>MGSSLQEHLVSSPLQGSHGNKSVGDEEEEEEEDSRIGIKAQEDDAQIGEPGEMEKRRRERRPSRGKILFKNLVSGVKDALVARSSGPGSEEPSPKTGENKGAKSSLYPDRLAVDDQFTHARSRSNSRSPRLSRSPSPRRRKSGTEKLLAMAGNAAEALGFDFPREAVSGMMAQAAGESGKDGNKAKAKGVLGAALTAGASGASLGDKVSTFTSFTTQMLGEKSMESWRTHRREVAAVAATHRTAVELGLTVMGGRVLREPQGVRLPRRRLYFAAAHAEGTRAHSSLVQSLSEIGTLPLALTDISAVVLLELRIAAGEKEDDAVLLGHASIPLRAVLARRLPHVRPVSRRSVEFELALFPPVGVGAVPPRQPLSSLLTNPPLAANADAFAVVVTLRLDWRYTVPAPAVAMVSDRWAHPPRPLEDFGYIRSNARRFEAMIHPPAWMRLVCRALLWEAPFASLAGLAVYVYAAGFAPAFALPLLGFGVLLFLSLHSLWEARSGARAGGPESIFASRHAPSGPDSDDESESDDEDADNGKNNTSGVGGSVLGAMGAVSGKSLQVMAKARKLLVKVSSALERATSASERIRAFFGWADALLSAWLYIGLGIVAVVASALLYVFPPRLVAATGGAAVMGLTLFRRIALLVRGVIRETRRVPAAGDADSHSTVPELRSLPERWLRNVFFRVPDAVELREISLFVEHLNATVADAPVAHGKRDVYDRVRSALASATETASSFKVAMPTTATTTSPSLTSASAGSKSSTDGVDVADALRAARDDLAAPFRLAVVGNFNTGKSTLVNALLGADLTPEGAEVTTSAVHRINYGSKASAVAEGDEPGAPIHVSADVAWLRDHAIEVIDTPGVGAAAEGHEFLSLDSLPHSDLLLLVTNTTNALSGVAEHTLLKAVGNHRSVIVVLNRIDQTNSEVELEGLLAQASKNASKYLEPGTLYLPVSAKKAKDARAAKPEAPEATQEWADSRLGALRDHLSQVLSSDVRKFIKLRAPLQLGLDALIHLDTRVNDARGKLDALAVPLTEATESYDVALDLFKRGLKTELKQAAPSFKALGPKLAAKLPSASSAFFTGVPADFAPGKALSEALPPVRETLNALTRDVQIELNSASEVLSSAIDDAEAFVGGDAPEAIRASGAGASELRTVRRSLDRSGPVGNAIPRRVLADELDSLADAALSDDGRQLKAIDVGARLNSLRTTVLAYEIVALGSGAGAYAFGPALGLATSESLMAVGAAGIAALAGVGILNVGWSRIKADLTAAATDFHASLEPALAASLESKVTSALLPLREAIINTKDVLRSEHAGLDNAHNDIQAQITNLEGLQAQVESVSTPDAQ</sequence>
<evidence type="ECO:0000313" key="4">
    <source>
        <dbReference type="EMBL" id="KNC50165.1"/>
    </source>
</evidence>
<feature type="transmembrane region" description="Helical" evidence="2">
    <location>
        <begin position="475"/>
        <end position="495"/>
    </location>
</feature>
<feature type="transmembrane region" description="Helical" evidence="2">
    <location>
        <begin position="1234"/>
        <end position="1255"/>
    </location>
</feature>
<feature type="compositionally biased region" description="Low complexity" evidence="1">
    <location>
        <begin position="123"/>
        <end position="135"/>
    </location>
</feature>
<dbReference type="PANTHER" id="PTHR43681">
    <property type="entry name" value="TRANSMEMBRANE GTPASE FZO"/>
    <property type="match status" value="1"/>
</dbReference>
<feature type="transmembrane region" description="Helical" evidence="2">
    <location>
        <begin position="622"/>
        <end position="644"/>
    </location>
</feature>
<evidence type="ECO:0000313" key="5">
    <source>
        <dbReference type="Proteomes" id="UP000054408"/>
    </source>
</evidence>
<dbReference type="Proteomes" id="UP000054408">
    <property type="component" value="Unassembled WGS sequence"/>
</dbReference>
<feature type="region of interest" description="Disordered" evidence="1">
    <location>
        <begin position="508"/>
        <end position="543"/>
    </location>
</feature>
<protein>
    <recommendedName>
        <fullName evidence="3">Dynamin N-terminal domain-containing protein</fullName>
    </recommendedName>
</protein>
<reference evidence="4 5" key="1">
    <citation type="submission" date="2010-05" db="EMBL/GenBank/DDBJ databases">
        <title>The Genome Sequence of Thecamonas trahens ATCC 50062.</title>
        <authorList>
            <consortium name="The Broad Institute Genome Sequencing Platform"/>
            <person name="Russ C."/>
            <person name="Cuomo C."/>
            <person name="Shea T."/>
            <person name="Young S.K."/>
            <person name="Zeng Q."/>
            <person name="Koehrsen M."/>
            <person name="Haas B."/>
            <person name="Borodovsky M."/>
            <person name="Guigo R."/>
            <person name="Alvarado L."/>
            <person name="Berlin A."/>
            <person name="Bochicchio J."/>
            <person name="Borenstein D."/>
            <person name="Chapman S."/>
            <person name="Chen Z."/>
            <person name="Freedman E."/>
            <person name="Gellesch M."/>
            <person name="Goldberg J."/>
            <person name="Griggs A."/>
            <person name="Gujja S."/>
            <person name="Heilman E."/>
            <person name="Heiman D."/>
            <person name="Hepburn T."/>
            <person name="Howarth C."/>
            <person name="Jen D."/>
            <person name="Larson L."/>
            <person name="Mehta T."/>
            <person name="Park D."/>
            <person name="Pearson M."/>
            <person name="Roberts A."/>
            <person name="Saif S."/>
            <person name="Shenoy N."/>
            <person name="Sisk P."/>
            <person name="Stolte C."/>
            <person name="Sykes S."/>
            <person name="Thomson T."/>
            <person name="Walk T."/>
            <person name="White J."/>
            <person name="Yandava C."/>
            <person name="Burger G."/>
            <person name="Gray M.W."/>
            <person name="Holland P.W.H."/>
            <person name="King N."/>
            <person name="Lang F.B.F."/>
            <person name="Roger A.J."/>
            <person name="Ruiz-Trillo I."/>
            <person name="Lander E."/>
            <person name="Nusbaum C."/>
        </authorList>
    </citation>
    <scope>NUCLEOTIDE SEQUENCE [LARGE SCALE GENOMIC DNA]</scope>
    <source>
        <strain evidence="4 5">ATCC 50062</strain>
    </source>
</reference>
<dbReference type="InterPro" id="IPR045063">
    <property type="entry name" value="Dynamin_N"/>
</dbReference>
<proteinExistence type="predicted"/>
<keyword evidence="5" id="KW-1185">Reference proteome</keyword>
<keyword evidence="2" id="KW-0472">Membrane</keyword>
<feature type="transmembrane region" description="Helical" evidence="2">
    <location>
        <begin position="1205"/>
        <end position="1222"/>
    </location>
</feature>
<dbReference type="InterPro" id="IPR027417">
    <property type="entry name" value="P-loop_NTPase"/>
</dbReference>
<feature type="region of interest" description="Disordered" evidence="1">
    <location>
        <begin position="1"/>
        <end position="144"/>
    </location>
</feature>
<organism evidence="4 5">
    <name type="scientific">Thecamonas trahens ATCC 50062</name>
    <dbReference type="NCBI Taxonomy" id="461836"/>
    <lineage>
        <taxon>Eukaryota</taxon>
        <taxon>Apusozoa</taxon>
        <taxon>Apusomonadida</taxon>
        <taxon>Apusomonadidae</taxon>
        <taxon>Thecamonas</taxon>
    </lineage>
</organism>
<name>A0A0L0DD81_THETB</name>